<protein>
    <submittedName>
        <fullName evidence="4">DUF58 domain-containing protein</fullName>
    </submittedName>
</protein>
<dbReference type="InterPro" id="IPR002881">
    <property type="entry name" value="DUF58"/>
</dbReference>
<evidence type="ECO:0000313" key="5">
    <source>
        <dbReference type="Proteomes" id="UP000652763"/>
    </source>
</evidence>
<gene>
    <name evidence="4" type="ORF">H9638_04720</name>
</gene>
<feature type="region of interest" description="Disordered" evidence="1">
    <location>
        <begin position="341"/>
        <end position="378"/>
    </location>
</feature>
<dbReference type="PANTHER" id="PTHR34351:SF1">
    <property type="entry name" value="SLR1927 PROTEIN"/>
    <property type="match status" value="1"/>
</dbReference>
<proteinExistence type="predicted"/>
<keyword evidence="2" id="KW-0812">Transmembrane</keyword>
<dbReference type="Proteomes" id="UP000652763">
    <property type="component" value="Unassembled WGS sequence"/>
</dbReference>
<feature type="transmembrane region" description="Helical" evidence="2">
    <location>
        <begin position="37"/>
        <end position="57"/>
    </location>
</feature>
<dbReference type="PANTHER" id="PTHR34351">
    <property type="entry name" value="SLR1927 PROTEIN-RELATED"/>
    <property type="match status" value="1"/>
</dbReference>
<evidence type="ECO:0000256" key="1">
    <source>
        <dbReference type="SAM" id="MobiDB-lite"/>
    </source>
</evidence>
<feature type="transmembrane region" description="Helical" evidence="2">
    <location>
        <begin position="12"/>
        <end position="31"/>
    </location>
</feature>
<dbReference type="RefSeq" id="WP_191746053.1">
    <property type="nucleotide sequence ID" value="NZ_JACSQC010000002.1"/>
</dbReference>
<dbReference type="Pfam" id="PF01882">
    <property type="entry name" value="DUF58"/>
    <property type="match status" value="1"/>
</dbReference>
<accession>A0ABR8YFV3</accession>
<keyword evidence="2" id="KW-0472">Membrane</keyword>
<comment type="caution">
    <text evidence="4">The sequence shown here is derived from an EMBL/GenBank/DDBJ whole genome shotgun (WGS) entry which is preliminary data.</text>
</comment>
<feature type="domain" description="DUF58" evidence="3">
    <location>
        <begin position="204"/>
        <end position="245"/>
    </location>
</feature>
<sequence length="485" mass="50421">MLSRVRTRMLTGRGFGVAAAGVAALLGAQVLGRRDLLLLAVFLILLPLASVLALRLMRPAFTVQRTFSPPSADAGNAVNISLTLTPVRPFGGTARMREGLPARFGASPEFGFPAGSTGPGGTSRYEYRLRSSRRGLYQIGPVSAGFHDPFGLAVLRHTIGGTDALVVKPAPAELPAAILDGLRGADGSVSTRRHGIPSQDDVTTREYRHGDPMRRVHWSATARHGKLMVRQEETVTTPRATILLDQREASYDHGFLSPFWADSPDASAPASSEAFEWAVSAVMSIGAHMMEHGFAVRLVDAAARPGLARSPSAAAPQVDTFSGAAGVLDLGEGLAALGLEPSAGSASQGAQPRRARPALRKPTDQASPGAPAWTGAQLPAGSLAPFGDALAEALQDPRNRGPLVVIAGQISAEDAHRLAPAADYAPAAIAVLVSERPGSVAPALTILRSAGWTALTVEPSQPVAAVWSSAGEPAIRTAVPQGRLP</sequence>
<keyword evidence="2" id="KW-1133">Transmembrane helix</keyword>
<evidence type="ECO:0000256" key="2">
    <source>
        <dbReference type="SAM" id="Phobius"/>
    </source>
</evidence>
<organism evidence="4 5">
    <name type="scientific">Arthrobacter pullicola</name>
    <dbReference type="NCBI Taxonomy" id="2762224"/>
    <lineage>
        <taxon>Bacteria</taxon>
        <taxon>Bacillati</taxon>
        <taxon>Actinomycetota</taxon>
        <taxon>Actinomycetes</taxon>
        <taxon>Micrococcales</taxon>
        <taxon>Micrococcaceae</taxon>
        <taxon>Arthrobacter</taxon>
    </lineage>
</organism>
<dbReference type="EMBL" id="JACSQC010000002">
    <property type="protein sequence ID" value="MBD8043111.1"/>
    <property type="molecule type" value="Genomic_DNA"/>
</dbReference>
<keyword evidence="5" id="KW-1185">Reference proteome</keyword>
<evidence type="ECO:0000313" key="4">
    <source>
        <dbReference type="EMBL" id="MBD8043111.1"/>
    </source>
</evidence>
<reference evidence="4 5" key="1">
    <citation type="submission" date="2020-08" db="EMBL/GenBank/DDBJ databases">
        <title>A Genomic Blueprint of the Chicken Gut Microbiome.</title>
        <authorList>
            <person name="Gilroy R."/>
            <person name="Ravi A."/>
            <person name="Getino M."/>
            <person name="Pursley I."/>
            <person name="Horton D.L."/>
            <person name="Alikhan N.-F."/>
            <person name="Baker D."/>
            <person name="Gharbi K."/>
            <person name="Hall N."/>
            <person name="Watson M."/>
            <person name="Adriaenssens E.M."/>
            <person name="Foster-Nyarko E."/>
            <person name="Jarju S."/>
            <person name="Secka A."/>
            <person name="Antonio M."/>
            <person name="Oren A."/>
            <person name="Chaudhuri R."/>
            <person name="La Ragione R.M."/>
            <person name="Hildebrand F."/>
            <person name="Pallen M.J."/>
        </authorList>
    </citation>
    <scope>NUCLEOTIDE SEQUENCE [LARGE SCALE GENOMIC DNA]</scope>
    <source>
        <strain evidence="4 5">Sa2BUA2</strain>
    </source>
</reference>
<name>A0ABR8YFV3_9MICC</name>
<evidence type="ECO:0000259" key="3">
    <source>
        <dbReference type="Pfam" id="PF01882"/>
    </source>
</evidence>